<evidence type="ECO:0000256" key="3">
    <source>
        <dbReference type="ARBA" id="ARBA00022723"/>
    </source>
</evidence>
<dbReference type="FunFam" id="3.30.160.60:FF:001480">
    <property type="entry name" value="Si:cabz01071911.3"/>
    <property type="match status" value="1"/>
</dbReference>
<keyword evidence="6" id="KW-0862">Zinc</keyword>
<keyword evidence="9" id="KW-0804">Transcription</keyword>
<feature type="domain" description="C2H2-type" evidence="13">
    <location>
        <begin position="486"/>
        <end position="513"/>
    </location>
</feature>
<dbReference type="SUPFAM" id="SSF57667">
    <property type="entry name" value="beta-beta-alpha zinc fingers"/>
    <property type="match status" value="4"/>
</dbReference>
<evidence type="ECO:0000256" key="11">
    <source>
        <dbReference type="PROSITE-ProRule" id="PRU00042"/>
    </source>
</evidence>
<dbReference type="FunFam" id="3.30.160.60:FF:000358">
    <property type="entry name" value="zinc finger protein 24"/>
    <property type="match status" value="1"/>
</dbReference>
<dbReference type="GO" id="GO:1990837">
    <property type="term" value="F:sequence-specific double-stranded DNA binding"/>
    <property type="evidence" value="ECO:0007669"/>
    <property type="project" value="UniProtKB-ARBA"/>
</dbReference>
<organism evidence="14 15">
    <name type="scientific">Sparus aurata</name>
    <name type="common">Gilthead sea bream</name>
    <dbReference type="NCBI Taxonomy" id="8175"/>
    <lineage>
        <taxon>Eukaryota</taxon>
        <taxon>Metazoa</taxon>
        <taxon>Chordata</taxon>
        <taxon>Craniata</taxon>
        <taxon>Vertebrata</taxon>
        <taxon>Euteleostomi</taxon>
        <taxon>Actinopterygii</taxon>
        <taxon>Neopterygii</taxon>
        <taxon>Teleostei</taxon>
        <taxon>Neoteleostei</taxon>
        <taxon>Acanthomorphata</taxon>
        <taxon>Eupercaria</taxon>
        <taxon>Spariformes</taxon>
        <taxon>Sparidae</taxon>
        <taxon>Sparus</taxon>
    </lineage>
</organism>
<evidence type="ECO:0000256" key="7">
    <source>
        <dbReference type="ARBA" id="ARBA00023015"/>
    </source>
</evidence>
<dbReference type="FunFam" id="3.30.160.60:FF:000303">
    <property type="entry name" value="Zinc finger protein 41"/>
    <property type="match status" value="1"/>
</dbReference>
<evidence type="ECO:0000256" key="6">
    <source>
        <dbReference type="ARBA" id="ARBA00022833"/>
    </source>
</evidence>
<feature type="domain" description="C2H2-type" evidence="13">
    <location>
        <begin position="598"/>
        <end position="625"/>
    </location>
</feature>
<accession>A0A671WYZ1</accession>
<sequence>MSKVRTLRVFIKQRLTAAAEEIFELFERTIAEYEEELCRQRKLLDAVLQPQVQLHRTDVQQLLGSKEAVPLEQSSLDQEDPPELPHIKEEQEELWTRQEGEQLPGLEEADITKFTFGAEQTVNPAHIRVSRQFLTECFWRKSLCESVKMSKVQTLRVFGKQKLTAAAEEIFELFERTIAEYEEELCRQRKLLDAVLQPRVHLYRAVQTFTSVPVKSEEDDEEDPQSSQLHHIKPKEIRDVECLKTEADGEDCGGAEPVQDSDPDRHLQPKEIDGPRQFKTEVQFNRADVQQLLVIKEEVEWSSRLDQQDPSELPHIKEEQEELWTRQEGEQLPGLEEADIKVTFTPVPVKSEGDDEEEPQSSQLHHIKTEQIRDVEHLKTEAEGEFCGGPEPEPVKDSDPDSYLQAADDDKTSHSSEPETDDSWDWEDTREPRAGLKRLQNNEEPVGDVKCNVGGKPFSCTICGKRYPRRNSLNDHMKLHSEGKRFGCSVCKKTFQWRAGLERHMRIHTGEKPFSCCFCGLEFAQNSSLISHLRVHTGEKPFKCSICKAQFRVSCNLSKHMRSHSGDKPFSCSVCGKRFAQRETLRRHSSVHTGEKPFTCSVCGKTFARPENLRRHSTVHTGERPFSCSVCEKRFTQLAVMQKHKCVGESSQNK</sequence>
<dbReference type="GO" id="GO:0005634">
    <property type="term" value="C:nucleus"/>
    <property type="evidence" value="ECO:0007669"/>
    <property type="project" value="UniProtKB-SubCell"/>
</dbReference>
<feature type="compositionally biased region" description="Basic and acidic residues" evidence="12">
    <location>
        <begin position="303"/>
        <end position="329"/>
    </location>
</feature>
<dbReference type="GeneTree" id="ENSGT00950000182774"/>
<dbReference type="InterPro" id="IPR050331">
    <property type="entry name" value="Zinc_finger"/>
</dbReference>
<proteinExistence type="inferred from homology"/>
<dbReference type="FunFam" id="3.30.160.60:FF:000204">
    <property type="entry name" value="Zinc finger protein 331"/>
    <property type="match status" value="1"/>
</dbReference>
<dbReference type="InParanoid" id="A0A671WYZ1"/>
<dbReference type="Ensembl" id="ENSSAUT00010045550.1">
    <property type="protein sequence ID" value="ENSSAUP00010043276.1"/>
    <property type="gene ID" value="ENSSAUG00010018185.1"/>
</dbReference>
<evidence type="ECO:0000259" key="13">
    <source>
        <dbReference type="PROSITE" id="PS50157"/>
    </source>
</evidence>
<keyword evidence="4" id="KW-0677">Repeat</keyword>
<keyword evidence="5 11" id="KW-0863">Zinc-finger</keyword>
<comment type="similarity">
    <text evidence="2">Belongs to the krueppel C2H2-type zinc-finger protein family.</text>
</comment>
<feature type="compositionally biased region" description="Basic and acidic residues" evidence="12">
    <location>
        <begin position="262"/>
        <end position="275"/>
    </location>
</feature>
<reference evidence="14" key="2">
    <citation type="submission" date="2025-09" db="UniProtKB">
        <authorList>
            <consortium name="Ensembl"/>
        </authorList>
    </citation>
    <scope>IDENTIFICATION</scope>
</reference>
<feature type="region of interest" description="Disordered" evidence="12">
    <location>
        <begin position="384"/>
        <end position="430"/>
    </location>
</feature>
<evidence type="ECO:0000313" key="14">
    <source>
        <dbReference type="Ensembl" id="ENSSAUP00010043276.1"/>
    </source>
</evidence>
<feature type="domain" description="C2H2-type" evidence="13">
    <location>
        <begin position="514"/>
        <end position="541"/>
    </location>
</feature>
<keyword evidence="15" id="KW-1185">Reference proteome</keyword>
<dbReference type="InterPro" id="IPR036236">
    <property type="entry name" value="Znf_C2H2_sf"/>
</dbReference>
<dbReference type="Pfam" id="PF13912">
    <property type="entry name" value="zf-C2H2_6"/>
    <property type="match status" value="1"/>
</dbReference>
<feature type="region of interest" description="Disordered" evidence="12">
    <location>
        <begin position="247"/>
        <end position="275"/>
    </location>
</feature>
<evidence type="ECO:0000256" key="12">
    <source>
        <dbReference type="SAM" id="MobiDB-lite"/>
    </source>
</evidence>
<dbReference type="Proteomes" id="UP000472265">
    <property type="component" value="Unassembled WGS sequence"/>
</dbReference>
<evidence type="ECO:0000313" key="15">
    <source>
        <dbReference type="Proteomes" id="UP000472265"/>
    </source>
</evidence>
<feature type="domain" description="C2H2-type" evidence="13">
    <location>
        <begin position="458"/>
        <end position="485"/>
    </location>
</feature>
<dbReference type="FunFam" id="3.30.160.60:FF:002343">
    <property type="entry name" value="Zinc finger protein 33A"/>
    <property type="match status" value="1"/>
</dbReference>
<dbReference type="FunFam" id="3.30.160.60:FF:000446">
    <property type="entry name" value="Zinc finger protein"/>
    <property type="match status" value="1"/>
</dbReference>
<dbReference type="PANTHER" id="PTHR16515">
    <property type="entry name" value="PR DOMAIN ZINC FINGER PROTEIN"/>
    <property type="match status" value="1"/>
</dbReference>
<evidence type="ECO:0000256" key="9">
    <source>
        <dbReference type="ARBA" id="ARBA00023163"/>
    </source>
</evidence>
<evidence type="ECO:0000256" key="2">
    <source>
        <dbReference type="ARBA" id="ARBA00006991"/>
    </source>
</evidence>
<evidence type="ECO:0000256" key="8">
    <source>
        <dbReference type="ARBA" id="ARBA00023125"/>
    </source>
</evidence>
<dbReference type="PROSITE" id="PS00028">
    <property type="entry name" value="ZINC_FINGER_C2H2_1"/>
    <property type="match status" value="6"/>
</dbReference>
<evidence type="ECO:0000256" key="1">
    <source>
        <dbReference type="ARBA" id="ARBA00004123"/>
    </source>
</evidence>
<dbReference type="InterPro" id="IPR013087">
    <property type="entry name" value="Znf_C2H2_type"/>
</dbReference>
<reference evidence="14" key="1">
    <citation type="submission" date="2025-08" db="UniProtKB">
        <authorList>
            <consortium name="Ensembl"/>
        </authorList>
    </citation>
    <scope>IDENTIFICATION</scope>
</reference>
<evidence type="ECO:0000256" key="4">
    <source>
        <dbReference type="ARBA" id="ARBA00022737"/>
    </source>
</evidence>
<keyword evidence="3" id="KW-0479">Metal-binding</keyword>
<comment type="subcellular location">
    <subcellularLocation>
        <location evidence="1">Nucleus</location>
    </subcellularLocation>
</comment>
<keyword evidence="10" id="KW-0539">Nucleus</keyword>
<dbReference type="GO" id="GO:0010468">
    <property type="term" value="P:regulation of gene expression"/>
    <property type="evidence" value="ECO:0007669"/>
    <property type="project" value="TreeGrafter"/>
</dbReference>
<gene>
    <name evidence="14" type="primary">LOC115578278</name>
</gene>
<keyword evidence="7" id="KW-0805">Transcription regulation</keyword>
<feature type="domain" description="C2H2-type" evidence="13">
    <location>
        <begin position="570"/>
        <end position="597"/>
    </location>
</feature>
<dbReference type="Gene3D" id="3.30.160.60">
    <property type="entry name" value="Classic Zinc Finger"/>
    <property type="match status" value="7"/>
</dbReference>
<dbReference type="SMART" id="SM00355">
    <property type="entry name" value="ZnF_C2H2"/>
    <property type="match status" value="7"/>
</dbReference>
<dbReference type="PANTHER" id="PTHR16515:SF49">
    <property type="entry name" value="GASTRULA ZINC FINGER PROTEIN XLCGF49.1-LIKE-RELATED"/>
    <property type="match status" value="1"/>
</dbReference>
<name>A0A671WYZ1_SPAAU</name>
<dbReference type="Pfam" id="PF00096">
    <property type="entry name" value="zf-C2H2"/>
    <property type="match status" value="5"/>
</dbReference>
<dbReference type="AlphaFoldDB" id="A0A671WYZ1"/>
<keyword evidence="8" id="KW-0238">DNA-binding</keyword>
<feature type="compositionally biased region" description="Basic and acidic residues" evidence="12">
    <location>
        <begin position="408"/>
        <end position="417"/>
    </location>
</feature>
<dbReference type="FunFam" id="3.30.160.60:FF:000264">
    <property type="entry name" value="Zinc finger protein 236"/>
    <property type="match status" value="1"/>
</dbReference>
<dbReference type="GO" id="GO:0008270">
    <property type="term" value="F:zinc ion binding"/>
    <property type="evidence" value="ECO:0007669"/>
    <property type="project" value="UniProtKB-KW"/>
</dbReference>
<dbReference type="PROSITE" id="PS50157">
    <property type="entry name" value="ZINC_FINGER_C2H2_2"/>
    <property type="match status" value="6"/>
</dbReference>
<feature type="region of interest" description="Disordered" evidence="12">
    <location>
        <begin position="303"/>
        <end position="372"/>
    </location>
</feature>
<evidence type="ECO:0000256" key="10">
    <source>
        <dbReference type="ARBA" id="ARBA00023242"/>
    </source>
</evidence>
<feature type="domain" description="C2H2-type" evidence="13">
    <location>
        <begin position="542"/>
        <end position="569"/>
    </location>
</feature>
<evidence type="ECO:0000256" key="5">
    <source>
        <dbReference type="ARBA" id="ARBA00022771"/>
    </source>
</evidence>
<protein>
    <submittedName>
        <fullName evidence="14">Zinc finger protein 2-like</fullName>
    </submittedName>
</protein>